<evidence type="ECO:0000259" key="2">
    <source>
        <dbReference type="Pfam" id="PF12222"/>
    </source>
</evidence>
<dbReference type="InterPro" id="IPR021102">
    <property type="entry name" value="PNGase_A"/>
</dbReference>
<dbReference type="Proteomes" id="UP001428341">
    <property type="component" value="Unassembled WGS sequence"/>
</dbReference>
<feature type="chain" id="PRO_5043001299" description="Peptide N-acetyl-beta-D-glucosaminyl asparaginase amidase A N-terminal domain-containing protein" evidence="1">
    <location>
        <begin position="24"/>
        <end position="627"/>
    </location>
</feature>
<dbReference type="AlphaFoldDB" id="A0AAP0M5D9"/>
<proteinExistence type="predicted"/>
<evidence type="ECO:0000256" key="1">
    <source>
        <dbReference type="SAM" id="SignalP"/>
    </source>
</evidence>
<dbReference type="InterPro" id="IPR056948">
    <property type="entry name" value="PNGaseA_N"/>
</dbReference>
<reference evidence="3 4" key="1">
    <citation type="submission" date="2024-05" db="EMBL/GenBank/DDBJ databases">
        <title>Haplotype-resolved chromosome-level genome assembly of Huyou (Citrus changshanensis).</title>
        <authorList>
            <person name="Miao C."/>
            <person name="Chen W."/>
            <person name="Wu Y."/>
            <person name="Wang L."/>
            <person name="Zhao S."/>
            <person name="Grierson D."/>
            <person name="Xu C."/>
            <person name="Chen K."/>
        </authorList>
    </citation>
    <scope>NUCLEOTIDE SEQUENCE [LARGE SCALE GENOMIC DNA]</scope>
    <source>
        <strain evidence="3">01-14</strain>
        <tissue evidence="3">Leaf</tissue>
    </source>
</reference>
<dbReference type="Pfam" id="PF25156">
    <property type="entry name" value="PNGase_A_C"/>
    <property type="match status" value="1"/>
</dbReference>
<accession>A0AAP0M5D9</accession>
<dbReference type="EMBL" id="JBCGBO010000005">
    <property type="protein sequence ID" value="KAK9199073.1"/>
    <property type="molecule type" value="Genomic_DNA"/>
</dbReference>
<comment type="caution">
    <text evidence="3">The sequence shown here is derived from an EMBL/GenBank/DDBJ whole genome shotgun (WGS) entry which is preliminary data.</text>
</comment>
<organism evidence="3 4">
    <name type="scientific">Citrus x changshan-huyou</name>
    <dbReference type="NCBI Taxonomy" id="2935761"/>
    <lineage>
        <taxon>Eukaryota</taxon>
        <taxon>Viridiplantae</taxon>
        <taxon>Streptophyta</taxon>
        <taxon>Embryophyta</taxon>
        <taxon>Tracheophyta</taxon>
        <taxon>Spermatophyta</taxon>
        <taxon>Magnoliopsida</taxon>
        <taxon>eudicotyledons</taxon>
        <taxon>Gunneridae</taxon>
        <taxon>Pentapetalae</taxon>
        <taxon>rosids</taxon>
        <taxon>malvids</taxon>
        <taxon>Sapindales</taxon>
        <taxon>Rutaceae</taxon>
        <taxon>Aurantioideae</taxon>
        <taxon>Citrus</taxon>
    </lineage>
</organism>
<evidence type="ECO:0000313" key="3">
    <source>
        <dbReference type="EMBL" id="KAK9199073.1"/>
    </source>
</evidence>
<feature type="signal peptide" evidence="1">
    <location>
        <begin position="1"/>
        <end position="23"/>
    </location>
</feature>
<dbReference type="Pfam" id="PF12222">
    <property type="entry name" value="PNGaseA"/>
    <property type="match status" value="1"/>
</dbReference>
<gene>
    <name evidence="3" type="ORF">WN944_014260</name>
</gene>
<dbReference type="PANTHER" id="PTHR31104">
    <property type="entry name" value="PEPTIDE-N4-(N-ACETYL-BETA-GLUCOSAMINYL)ASPARAGINE AMIDASE A PROTEIN"/>
    <property type="match status" value="1"/>
</dbReference>
<keyword evidence="4" id="KW-1185">Reference proteome</keyword>
<protein>
    <recommendedName>
        <fullName evidence="2">Peptide N-acetyl-beta-D-glucosaminyl asparaginase amidase A N-terminal domain-containing protein</fullName>
    </recommendedName>
</protein>
<feature type="domain" description="Peptide N-acetyl-beta-D-glucosaminyl asparaginase amidase A N-terminal" evidence="2">
    <location>
        <begin position="66"/>
        <end position="392"/>
    </location>
</feature>
<sequence length="627" mass="71428">MAFSRFPLLQSVFLLLQLLSTDANLHKTKLLTPTLFSQLSATTHLNETQPTRYFEVTKPIRLPKTKPCSYPILSHDFGYTYGQPPVLTNYTPPSHCTTHRLSKIVLDFEATCKGTQFDRIFGIWLGGVELLRSCTAEPTRTGIVWSVEKDITRYHSLLVKNQTQPLAVYLGNIVDSTYTGVYHVNITIHFYPAEGNLNDRKHDLDSLASRFYSNADLILPISRNLPMNDGLWFEIKNSVDTQEKEFRTPKNVYRAVLEVYLSFHERDEFWYANLPNEFFSMNHLNRTLENGPFREVVVSLDGEVVGAIWPFSVIYTGGISPLFWAPITGIGSFDLPSYDIEITPFLGNILDGEIHKFGFSVTNALNVWLIDANLHLWLDSRSTKTEGKVLKKNVMPLRVSLHADFEGLDGTFLTNVSRSISATGQIRSSYGEITTSWIQNFSYSNSMLISKNENLQIIDQMIHFHDSVCTKMPLSLAYSQSSHKVYPLRLSIDVLDKGNRSFLQLTNVTLGYYEEKSRSSAGFDFFFSSLKNLQNGQVVLTIVNNFIVDARWSTQQVYKYHGSDLCYFRNISSSNDIIAYDKVGNACNGERTDSRLGYEIRRWLPSTARKDPLASDELKQKHEILSY</sequence>
<name>A0AAP0M5D9_9ROSI</name>
<evidence type="ECO:0000313" key="4">
    <source>
        <dbReference type="Proteomes" id="UP001428341"/>
    </source>
</evidence>
<keyword evidence="1" id="KW-0732">Signal</keyword>